<evidence type="ECO:0000313" key="2">
    <source>
        <dbReference type="Proteomes" id="UP001163603"/>
    </source>
</evidence>
<organism evidence="1 2">
    <name type="scientific">Pistacia integerrima</name>
    <dbReference type="NCBI Taxonomy" id="434235"/>
    <lineage>
        <taxon>Eukaryota</taxon>
        <taxon>Viridiplantae</taxon>
        <taxon>Streptophyta</taxon>
        <taxon>Embryophyta</taxon>
        <taxon>Tracheophyta</taxon>
        <taxon>Spermatophyta</taxon>
        <taxon>Magnoliopsida</taxon>
        <taxon>eudicotyledons</taxon>
        <taxon>Gunneridae</taxon>
        <taxon>Pentapetalae</taxon>
        <taxon>rosids</taxon>
        <taxon>malvids</taxon>
        <taxon>Sapindales</taxon>
        <taxon>Anacardiaceae</taxon>
        <taxon>Pistacia</taxon>
    </lineage>
</organism>
<proteinExistence type="predicted"/>
<reference evidence="2" key="1">
    <citation type="journal article" date="2023" name="G3 (Bethesda)">
        <title>Genome assembly and association tests identify interacting loci associated with vigor, precocity, and sex in interspecific pistachio rootstocks.</title>
        <authorList>
            <person name="Palmer W."/>
            <person name="Jacygrad E."/>
            <person name="Sagayaradj S."/>
            <person name="Cavanaugh K."/>
            <person name="Han R."/>
            <person name="Bertier L."/>
            <person name="Beede B."/>
            <person name="Kafkas S."/>
            <person name="Golino D."/>
            <person name="Preece J."/>
            <person name="Michelmore R."/>
        </authorList>
    </citation>
    <scope>NUCLEOTIDE SEQUENCE [LARGE SCALE GENOMIC DNA]</scope>
</reference>
<sequence>MESITKEPVSPTGQYLNSSALSLSILGVLEFEVPIDNLPVVDENGEKQWKRVEVEFHNHVKMPIFPSGLSPEFYDKYVDDYISKIGMEQFRRTRPLWEIHVIKYPTTTAAAVVIFKLHHSLGDGFSLMGALLSCLQRADNPSLPWTFPSVHLPSNRNGSNNNNILKSVSKVLSVISTTVSDFSWSIIKSTLVEDDKTPIRSGDGGIEFRPTTIATMIFSLDHIRQIKTKLRATINDVITGIIFLGTRLYMQEMSQDSSKAQSTAVILLNTRVFRGYESVKDMVKPNAKAPWGNRFAFLHVSIPHLTADATSSNPLEFVLKAQQIISAKKSSLAVYLTAQLLEILKKFKGPEAAAGFIHGTLKNTSMGISNLMGPVEQMALANHPVRGLYFTVVGVPQSLCITIVSYTGKLRVAVGAEKGFIDTPKFKCCVENAFQMILKAACESTCTPQQVRE</sequence>
<name>A0ACC0ZNK7_9ROSI</name>
<dbReference type="EMBL" id="CM047736">
    <property type="protein sequence ID" value="KAJ0054383.1"/>
    <property type="molecule type" value="Genomic_DNA"/>
</dbReference>
<keyword evidence="2" id="KW-1185">Reference proteome</keyword>
<evidence type="ECO:0000313" key="1">
    <source>
        <dbReference type="EMBL" id="KAJ0054383.1"/>
    </source>
</evidence>
<accession>A0ACC0ZNK7</accession>
<dbReference type="Proteomes" id="UP001163603">
    <property type="component" value="Chromosome 1"/>
</dbReference>
<protein>
    <submittedName>
        <fullName evidence="1">Uncharacterized protein</fullName>
    </submittedName>
</protein>
<gene>
    <name evidence="1" type="ORF">Pint_02264</name>
</gene>
<comment type="caution">
    <text evidence="1">The sequence shown here is derived from an EMBL/GenBank/DDBJ whole genome shotgun (WGS) entry which is preliminary data.</text>
</comment>